<organism evidence="3 4">
    <name type="scientific">Sphingopyxis macrogoltabida</name>
    <name type="common">Sphingomonas macrogoltabidus</name>
    <dbReference type="NCBI Taxonomy" id="33050"/>
    <lineage>
        <taxon>Bacteria</taxon>
        <taxon>Pseudomonadati</taxon>
        <taxon>Pseudomonadota</taxon>
        <taxon>Alphaproteobacteria</taxon>
        <taxon>Sphingomonadales</taxon>
        <taxon>Sphingomonadaceae</taxon>
        <taxon>Sphingopyxis</taxon>
    </lineage>
</organism>
<dbReference type="Proteomes" id="UP000076088">
    <property type="component" value="Chromosome"/>
</dbReference>
<dbReference type="GO" id="GO:0004252">
    <property type="term" value="F:serine-type endopeptidase activity"/>
    <property type="evidence" value="ECO:0007669"/>
    <property type="project" value="TreeGrafter"/>
</dbReference>
<dbReference type="KEGG" id="smaz:LH19_14035"/>
<evidence type="ECO:0000259" key="2">
    <source>
        <dbReference type="Pfam" id="PF00326"/>
    </source>
</evidence>
<dbReference type="Gene3D" id="3.40.50.1820">
    <property type="entry name" value="alpha/beta hydrolase"/>
    <property type="match status" value="1"/>
</dbReference>
<dbReference type="SUPFAM" id="SSF82171">
    <property type="entry name" value="DPP6 N-terminal domain-like"/>
    <property type="match status" value="1"/>
</dbReference>
<dbReference type="AlphaFoldDB" id="A0AAC8YYF5"/>
<keyword evidence="1" id="KW-0378">Hydrolase</keyword>
<dbReference type="RefSeq" id="WP_054728934.1">
    <property type="nucleotide sequence ID" value="NZ_CP009429.1"/>
</dbReference>
<dbReference type="InterPro" id="IPR001375">
    <property type="entry name" value="Peptidase_S9_cat"/>
</dbReference>
<dbReference type="GO" id="GO:0006508">
    <property type="term" value="P:proteolysis"/>
    <property type="evidence" value="ECO:0007669"/>
    <property type="project" value="InterPro"/>
</dbReference>
<accession>A0AAC8YYF5</accession>
<sequence>MIEKDMRETRAAREVNAFYDTLFRPGTDHLWTAADLDLTPDGGSVHFAGQHFPGTLEDGPASTICRLDLRDGMVHRIAPGRLHRNAPDGRAAYIASGDGGRERLVILSESGEPLVSIPLEARVEALAWSPGGSGLLILGADLGADVSGAEGGYALRGGASGPSWLPEVAASDAQDLWRRLYRWSDGRAALQAVTRPPVNVWEAAWLGEERFAVIASDHHGEGSWYEATLRIIDAKTGAEEATHAPVEQIGVPAGSPDGRYWAAIEAFCSDRGIVCGSVVLGEGKARHILDTGGVEVSDVRWRDERRLLFAGVREAQTVVGEIDVATGERHEHWASDELTIGGWYPKAIPAPGGAALGVIEGYARPPAIARLANGAADVLAEFAPSPAPAIPGAMRYHRWTGRDGLEVGGWLVLPDGDASNLPLFVDIHGGPVWAHRNRYAAALRAGPVLVGKGYALLLPNPRGSGGRGQDFARRVHRDMGGEDMHDYLTGIDSLVAAGIVDPARVAVSGTSYGGFMSAWLVTQTDRFAAAIPISPVANWYSQHYASQIPWFDQALLEGSPRRPGGQYFDRSPVFFAEGATTPTLVLAGGRDKNTPTGQAVEFFGALSEAGATAALAVYPEDGHSLRGYPAYPDSAARIVDWCERHIATEGND</sequence>
<dbReference type="InterPro" id="IPR029058">
    <property type="entry name" value="AB_hydrolase_fold"/>
</dbReference>
<proteinExistence type="predicted"/>
<feature type="domain" description="Peptidase S9 prolyl oligopeptidase catalytic" evidence="2">
    <location>
        <begin position="448"/>
        <end position="647"/>
    </location>
</feature>
<reference evidence="3 4" key="2">
    <citation type="journal article" date="2016" name="Genome Announc.">
        <title>Complete Genome Sequence of Sphingopyxis macrogoltabida Strain 203N (NBRC 111659), a Polyethylene Glycol Degrader.</title>
        <authorList>
            <person name="Ohtsubo Y."/>
            <person name="Nonoyama S."/>
            <person name="Nagata Y."/>
            <person name="Numata M."/>
            <person name="Tsuchikane K."/>
            <person name="Hosoyama A."/>
            <person name="Yamazoe A."/>
            <person name="Tsuda M."/>
            <person name="Fujita N."/>
            <person name="Kawai F."/>
        </authorList>
    </citation>
    <scope>NUCLEOTIDE SEQUENCE [LARGE SCALE GENOMIC DNA]</scope>
    <source>
        <strain evidence="3 4">203N</strain>
    </source>
</reference>
<name>A0AAC8YYF5_SPHMC</name>
<gene>
    <name evidence="3" type="ORF">ATM17_05900</name>
</gene>
<evidence type="ECO:0000313" key="3">
    <source>
        <dbReference type="EMBL" id="AMU88575.1"/>
    </source>
</evidence>
<evidence type="ECO:0000313" key="4">
    <source>
        <dbReference type="Proteomes" id="UP000076088"/>
    </source>
</evidence>
<reference evidence="4" key="1">
    <citation type="submission" date="2015-11" db="EMBL/GenBank/DDBJ databases">
        <title>Complete genome sequence of a polyethylene-glycol degrader Sphingopyxis macrogoltabida 203N (NBRC 111659).</title>
        <authorList>
            <person name="Yoshiyuki O."/>
            <person name="Shouta N."/>
            <person name="Nagata Y."/>
            <person name="Numata M."/>
            <person name="Tsuchikane K."/>
            <person name="Hosoyama A."/>
            <person name="Yamazoe A."/>
            <person name="Tsuda M."/>
            <person name="Fujita N."/>
            <person name="Kawai F."/>
        </authorList>
    </citation>
    <scope>NUCLEOTIDE SEQUENCE [LARGE SCALE GENOMIC DNA]</scope>
    <source>
        <strain evidence="4">203N</strain>
    </source>
</reference>
<keyword evidence="4" id="KW-1185">Reference proteome</keyword>
<dbReference type="SUPFAM" id="SSF53474">
    <property type="entry name" value="alpha/beta-Hydrolases"/>
    <property type="match status" value="1"/>
</dbReference>
<protein>
    <recommendedName>
        <fullName evidence="2">Peptidase S9 prolyl oligopeptidase catalytic domain-containing protein</fullName>
    </recommendedName>
</protein>
<evidence type="ECO:0000256" key="1">
    <source>
        <dbReference type="ARBA" id="ARBA00022801"/>
    </source>
</evidence>
<dbReference type="PANTHER" id="PTHR42776">
    <property type="entry name" value="SERINE PEPTIDASE S9 FAMILY MEMBER"/>
    <property type="match status" value="1"/>
</dbReference>
<dbReference type="PANTHER" id="PTHR42776:SF27">
    <property type="entry name" value="DIPEPTIDYL PEPTIDASE FAMILY MEMBER 6"/>
    <property type="match status" value="1"/>
</dbReference>
<dbReference type="EMBL" id="CP013344">
    <property type="protein sequence ID" value="AMU88575.1"/>
    <property type="molecule type" value="Genomic_DNA"/>
</dbReference>
<dbReference type="Pfam" id="PF00326">
    <property type="entry name" value="Peptidase_S9"/>
    <property type="match status" value="1"/>
</dbReference>